<evidence type="ECO:0000259" key="5">
    <source>
        <dbReference type="PROSITE" id="PS50893"/>
    </source>
</evidence>
<reference evidence="6 7" key="1">
    <citation type="submission" date="2021-08" db="EMBL/GenBank/DDBJ databases">
        <title>Comparative Genomics Analysis of the Genus Qipengyuania Reveals Extensive Genetic Diversity and Metabolic Versatility, Including the Description of Fifteen Novel Species.</title>
        <authorList>
            <person name="Liu Y."/>
        </authorList>
    </citation>
    <scope>NUCLEOTIDE SEQUENCE [LARGE SCALE GENOMIC DNA]</scope>
    <source>
        <strain evidence="6 7">GH25</strain>
    </source>
</reference>
<dbReference type="Proteomes" id="UP000776651">
    <property type="component" value="Unassembled WGS sequence"/>
</dbReference>
<protein>
    <submittedName>
        <fullName evidence="6">ATP-binding cassette domain-containing protein</fullName>
    </submittedName>
</protein>
<dbReference type="InterPro" id="IPR017871">
    <property type="entry name" value="ABC_transporter-like_CS"/>
</dbReference>
<proteinExistence type="predicted"/>
<feature type="domain" description="ABC transporter" evidence="5">
    <location>
        <begin position="335"/>
        <end position="523"/>
    </location>
</feature>
<dbReference type="PANTHER" id="PTHR19211">
    <property type="entry name" value="ATP-BINDING TRANSPORT PROTEIN-RELATED"/>
    <property type="match status" value="1"/>
</dbReference>
<dbReference type="InterPro" id="IPR003593">
    <property type="entry name" value="AAA+_ATPase"/>
</dbReference>
<feature type="region of interest" description="Disordered" evidence="4">
    <location>
        <begin position="267"/>
        <end position="287"/>
    </location>
</feature>
<evidence type="ECO:0000313" key="7">
    <source>
        <dbReference type="Proteomes" id="UP000776651"/>
    </source>
</evidence>
<dbReference type="InterPro" id="IPR027417">
    <property type="entry name" value="P-loop_NTPase"/>
</dbReference>
<keyword evidence="2" id="KW-0547">Nucleotide-binding</keyword>
<dbReference type="SUPFAM" id="SSF52540">
    <property type="entry name" value="P-loop containing nucleoside triphosphate hydrolases"/>
    <property type="match status" value="2"/>
</dbReference>
<dbReference type="PROSITE" id="PS00211">
    <property type="entry name" value="ABC_TRANSPORTER_1"/>
    <property type="match status" value="2"/>
</dbReference>
<feature type="domain" description="ABC transporter" evidence="5">
    <location>
        <begin position="4"/>
        <end position="232"/>
    </location>
</feature>
<evidence type="ECO:0000256" key="4">
    <source>
        <dbReference type="SAM" id="MobiDB-lite"/>
    </source>
</evidence>
<dbReference type="GO" id="GO:0005524">
    <property type="term" value="F:ATP binding"/>
    <property type="evidence" value="ECO:0007669"/>
    <property type="project" value="UniProtKB-KW"/>
</dbReference>
<dbReference type="SMART" id="SM00382">
    <property type="entry name" value="AAA"/>
    <property type="match status" value="2"/>
</dbReference>
<name>A0ABS7JAE3_9SPHN</name>
<dbReference type="Gene3D" id="3.40.50.300">
    <property type="entry name" value="P-loop containing nucleotide triphosphate hydrolases"/>
    <property type="match status" value="2"/>
</dbReference>
<evidence type="ECO:0000256" key="1">
    <source>
        <dbReference type="ARBA" id="ARBA00022737"/>
    </source>
</evidence>
<evidence type="ECO:0000256" key="3">
    <source>
        <dbReference type="ARBA" id="ARBA00022840"/>
    </source>
</evidence>
<dbReference type="Pfam" id="PF00005">
    <property type="entry name" value="ABC_tran"/>
    <property type="match status" value="2"/>
</dbReference>
<sequence>MPNLVLDSVSVATPDGTPLFPALSLTVGREAVGLFGRNGSGKTTLLRAIAGDGSYSGSILCNGAVGFLRQESIAGDRMVADVLGAAEDLARLRRIEEGRPRDDDLDRADWTLSARLEAALAQVDLPTVDWTRPYAGFSGGERMRLKLAALLLPEPTILLLDEPTNNLDRDGRNAIIRLLTEWQGAILCASHDRELLESVDRIVDLSTTGARVFGGAWSAFRDFRDAERARTIDALETAKADHKAAQRTQQHELEKQARRDKRGRAVAARKAEPKMHLHAQQQRAEKTGARTLAVGEDLARTTQEALRDAQSRVERVVPVHIELGSCGLSSRHVLVDSSGVACDFGPRRLFGPLDIHIRGPERIALVGANGSGKTSLIRLLTGAAEPATGQIEADRDRIAVLDQHLALLGDDETLIAAMRRHNPALDRQEAHAALARFGFRGHWADRLAGALSGGEKVRLALACLFARPDPPQLLILDEPTTHLDIDAIELLEKALRDYDGAILCVSHDEAFCRAIVLEREICL</sequence>
<dbReference type="InterPro" id="IPR003439">
    <property type="entry name" value="ABC_transporter-like_ATP-bd"/>
</dbReference>
<keyword evidence="7" id="KW-1185">Reference proteome</keyword>
<evidence type="ECO:0000256" key="2">
    <source>
        <dbReference type="ARBA" id="ARBA00022741"/>
    </source>
</evidence>
<organism evidence="6 7">
    <name type="scientific">Qipengyuania pacifica</name>
    <dbReference type="NCBI Taxonomy" id="2860199"/>
    <lineage>
        <taxon>Bacteria</taxon>
        <taxon>Pseudomonadati</taxon>
        <taxon>Pseudomonadota</taxon>
        <taxon>Alphaproteobacteria</taxon>
        <taxon>Sphingomonadales</taxon>
        <taxon>Erythrobacteraceae</taxon>
        <taxon>Qipengyuania</taxon>
    </lineage>
</organism>
<dbReference type="CDD" id="cd03221">
    <property type="entry name" value="ABCF_EF-3"/>
    <property type="match status" value="1"/>
</dbReference>
<keyword evidence="3 6" id="KW-0067">ATP-binding</keyword>
<accession>A0ABS7JAE3</accession>
<dbReference type="PROSITE" id="PS50893">
    <property type="entry name" value="ABC_TRANSPORTER_2"/>
    <property type="match status" value="2"/>
</dbReference>
<evidence type="ECO:0000313" key="6">
    <source>
        <dbReference type="EMBL" id="MBX7486989.1"/>
    </source>
</evidence>
<dbReference type="PANTHER" id="PTHR19211:SF6">
    <property type="entry name" value="BLL7188 PROTEIN"/>
    <property type="match status" value="1"/>
</dbReference>
<dbReference type="InterPro" id="IPR050611">
    <property type="entry name" value="ABCF"/>
</dbReference>
<gene>
    <name evidence="6" type="ORF">K3177_00535</name>
</gene>
<comment type="caution">
    <text evidence="6">The sequence shown here is derived from an EMBL/GenBank/DDBJ whole genome shotgun (WGS) entry which is preliminary data.</text>
</comment>
<dbReference type="RefSeq" id="WP_221596320.1">
    <property type="nucleotide sequence ID" value="NZ_JAIGNQ010000001.1"/>
</dbReference>
<keyword evidence="1" id="KW-0677">Repeat</keyword>
<dbReference type="EMBL" id="JAIGNQ010000001">
    <property type="protein sequence ID" value="MBX7486989.1"/>
    <property type="molecule type" value="Genomic_DNA"/>
</dbReference>